<evidence type="ECO:0000256" key="2">
    <source>
        <dbReference type="ARBA" id="ARBA00006720"/>
    </source>
</evidence>
<keyword evidence="4" id="KW-0479">Metal-binding</keyword>
<evidence type="ECO:0000256" key="1">
    <source>
        <dbReference type="ARBA" id="ARBA00004137"/>
    </source>
</evidence>
<dbReference type="OMA" id="RCISQCM"/>
<comment type="subunit">
    <text evidence="13">Heterohexamer.</text>
</comment>
<evidence type="ECO:0000256" key="9">
    <source>
        <dbReference type="ARBA" id="ARBA00023128"/>
    </source>
</evidence>
<dbReference type="InterPro" id="IPR035427">
    <property type="entry name" value="Tim10-like_dom_sf"/>
</dbReference>
<keyword evidence="7 13" id="KW-0653">Protein transport</keyword>
<evidence type="ECO:0000256" key="10">
    <source>
        <dbReference type="ARBA" id="ARBA00023136"/>
    </source>
</evidence>
<keyword evidence="9 13" id="KW-0496">Mitochondrion</keyword>
<dbReference type="VEuPathDB" id="FungiDB:DIURU_002814"/>
<dbReference type="GO" id="GO:0046872">
    <property type="term" value="F:metal ion binding"/>
    <property type="evidence" value="ECO:0007669"/>
    <property type="project" value="UniProtKB-KW"/>
</dbReference>
<evidence type="ECO:0000256" key="12">
    <source>
        <dbReference type="ARBA" id="ARBA00023186"/>
    </source>
</evidence>
<dbReference type="AlphaFoldDB" id="A0A642UNL6"/>
<comment type="function">
    <text evidence="13">Mitochondrial intermembrane chaperone that participates in the import and insertion of some multi-pass transmembrane proteins into the mitochondrial inner membrane. Also required for the transfer of beta-barrel precursors from the TOM complex to the sorting and assembly machinery (SAM complex) of the outer membrane. Acts as a chaperone-like protein that protects the hydrophobic precursors from aggregation and guide them through the mitochondrial intermembrane space.</text>
</comment>
<dbReference type="Gene3D" id="1.10.287.810">
    <property type="entry name" value="Mitochondrial import inner membrane translocase subunit tim13 like domains"/>
    <property type="match status" value="1"/>
</dbReference>
<dbReference type="SUPFAM" id="SSF144122">
    <property type="entry name" value="Tim10-like"/>
    <property type="match status" value="1"/>
</dbReference>
<organism evidence="15 16">
    <name type="scientific">Diutina rugosa</name>
    <name type="common">Yeast</name>
    <name type="synonym">Candida rugosa</name>
    <dbReference type="NCBI Taxonomy" id="5481"/>
    <lineage>
        <taxon>Eukaryota</taxon>
        <taxon>Fungi</taxon>
        <taxon>Dikarya</taxon>
        <taxon>Ascomycota</taxon>
        <taxon>Saccharomycotina</taxon>
        <taxon>Pichiomycetes</taxon>
        <taxon>Debaryomycetaceae</taxon>
        <taxon>Diutina</taxon>
    </lineage>
</organism>
<evidence type="ECO:0000256" key="8">
    <source>
        <dbReference type="ARBA" id="ARBA00023010"/>
    </source>
</evidence>
<dbReference type="GeneID" id="54781465"/>
<dbReference type="FunFam" id="1.10.287.810:FF:000001">
    <property type="entry name" value="mitochondrial import inner membrane translocase subunit TIM13"/>
    <property type="match status" value="1"/>
</dbReference>
<dbReference type="Proteomes" id="UP000449547">
    <property type="component" value="Unassembled WGS sequence"/>
</dbReference>
<dbReference type="EMBL" id="SWFT01000090">
    <property type="protein sequence ID" value="KAA8902360.1"/>
    <property type="molecule type" value="Genomic_DNA"/>
</dbReference>
<keyword evidence="10" id="KW-0472">Membrane</keyword>
<comment type="similarity">
    <text evidence="2 13">Belongs to the small Tim family.</text>
</comment>
<evidence type="ECO:0000259" key="14">
    <source>
        <dbReference type="Pfam" id="PF02953"/>
    </source>
</evidence>
<dbReference type="GO" id="GO:0015031">
    <property type="term" value="P:protein transport"/>
    <property type="evidence" value="ECO:0007669"/>
    <property type="project" value="UniProtKB-KW"/>
</dbReference>
<sequence length="94" mass="10539">MALFGKKSEEPVVSKESQKLMKELQDQIAQELAVANATELVSKISENCFAKCIPSPGPQMTAAEDNCINQCQEKYMRAWNVISKAYITRIQQSK</sequence>
<accession>A0A642UNL6</accession>
<keyword evidence="3 13" id="KW-0813">Transport</keyword>
<name>A0A642UNL6_DIURU</name>
<evidence type="ECO:0000256" key="3">
    <source>
        <dbReference type="ARBA" id="ARBA00022448"/>
    </source>
</evidence>
<dbReference type="RefSeq" id="XP_034012345.1">
    <property type="nucleotide sequence ID" value="XM_034155507.1"/>
</dbReference>
<dbReference type="OrthoDB" id="7813104at2759"/>
<feature type="domain" description="Tim10-like" evidence="14">
    <location>
        <begin position="27"/>
        <end position="87"/>
    </location>
</feature>
<dbReference type="GO" id="GO:0005743">
    <property type="term" value="C:mitochondrial inner membrane"/>
    <property type="evidence" value="ECO:0007669"/>
    <property type="project" value="UniProtKB-SubCell"/>
</dbReference>
<dbReference type="GO" id="GO:0045039">
    <property type="term" value="P:protein insertion into mitochondrial inner membrane"/>
    <property type="evidence" value="ECO:0007669"/>
    <property type="project" value="UniProtKB-ARBA"/>
</dbReference>
<evidence type="ECO:0000256" key="13">
    <source>
        <dbReference type="RuleBase" id="RU367043"/>
    </source>
</evidence>
<proteinExistence type="inferred from homology"/>
<comment type="subcellular location">
    <subcellularLocation>
        <location evidence="1 13">Mitochondrion inner membrane</location>
        <topology evidence="1 13">Peripheral membrane protein</topology>
        <orientation evidence="1 13">Intermembrane side</orientation>
    </subcellularLocation>
</comment>
<evidence type="ECO:0000256" key="4">
    <source>
        <dbReference type="ARBA" id="ARBA00022723"/>
    </source>
</evidence>
<evidence type="ECO:0000313" key="15">
    <source>
        <dbReference type="EMBL" id="KAA8902360.1"/>
    </source>
</evidence>
<evidence type="ECO:0000313" key="16">
    <source>
        <dbReference type="Proteomes" id="UP000449547"/>
    </source>
</evidence>
<reference evidence="15 16" key="1">
    <citation type="submission" date="2019-07" db="EMBL/GenBank/DDBJ databases">
        <title>Genome assembly of two rare yeast pathogens: Diutina rugosa and Trichomonascus ciferrii.</title>
        <authorList>
            <person name="Mixao V."/>
            <person name="Saus E."/>
            <person name="Hansen A."/>
            <person name="Lass-Flor C."/>
            <person name="Gabaldon T."/>
        </authorList>
    </citation>
    <scope>NUCLEOTIDE SEQUENCE [LARGE SCALE GENOMIC DNA]</scope>
    <source>
        <strain evidence="15 16">CBS 613</strain>
    </source>
</reference>
<protein>
    <recommendedName>
        <fullName evidence="13">Mitochondrial import inner membrane translocase subunit</fullName>
    </recommendedName>
</protein>
<keyword evidence="16" id="KW-1185">Reference proteome</keyword>
<dbReference type="GO" id="GO:0042719">
    <property type="term" value="C:mitochondrial intermembrane space chaperone complex"/>
    <property type="evidence" value="ECO:0007669"/>
    <property type="project" value="UniProtKB-ARBA"/>
</dbReference>
<comment type="domain">
    <text evidence="13">The twin CX3C motif contains 4 conserved Cys residues that form 2 disulfide bonds in the mitochondrial intermembrane space.</text>
</comment>
<keyword evidence="5 13" id="KW-0999">Mitochondrion inner membrane</keyword>
<evidence type="ECO:0000256" key="7">
    <source>
        <dbReference type="ARBA" id="ARBA00022927"/>
    </source>
</evidence>
<dbReference type="Pfam" id="PF02953">
    <property type="entry name" value="zf-Tim10_DDP"/>
    <property type="match status" value="1"/>
</dbReference>
<comment type="caution">
    <text evidence="15">The sequence shown here is derived from an EMBL/GenBank/DDBJ whole genome shotgun (WGS) entry which is preliminary data.</text>
</comment>
<evidence type="ECO:0000256" key="11">
    <source>
        <dbReference type="ARBA" id="ARBA00023157"/>
    </source>
</evidence>
<keyword evidence="6" id="KW-0862">Zinc</keyword>
<evidence type="ECO:0000256" key="6">
    <source>
        <dbReference type="ARBA" id="ARBA00022833"/>
    </source>
</evidence>
<gene>
    <name evidence="15" type="ORF">DIURU_002814</name>
</gene>
<evidence type="ECO:0000256" key="5">
    <source>
        <dbReference type="ARBA" id="ARBA00022792"/>
    </source>
</evidence>
<dbReference type="InterPro" id="IPR004217">
    <property type="entry name" value="Tim10-like"/>
</dbReference>
<keyword evidence="11 13" id="KW-1015">Disulfide bond</keyword>
<keyword evidence="12 13" id="KW-0143">Chaperone</keyword>
<keyword evidence="8 13" id="KW-0811">Translocation</keyword>